<feature type="domain" description="C2" evidence="8">
    <location>
        <begin position="221"/>
        <end position="348"/>
    </location>
</feature>
<evidence type="ECO:0000256" key="3">
    <source>
        <dbReference type="ARBA" id="ARBA00022692"/>
    </source>
</evidence>
<dbReference type="SUPFAM" id="SSF49562">
    <property type="entry name" value="C2 domain (Calcium/lipid-binding domain, CaLB)"/>
    <property type="match status" value="4"/>
</dbReference>
<feature type="transmembrane region" description="Helical" evidence="7">
    <location>
        <begin position="928"/>
        <end position="955"/>
    </location>
</feature>
<comment type="caution">
    <text evidence="9">The sequence shown here is derived from an EMBL/GenBank/DDBJ whole genome shotgun (WGS) entry which is preliminary data.</text>
</comment>
<dbReference type="PROSITE" id="PS50004">
    <property type="entry name" value="C2"/>
    <property type="match status" value="4"/>
</dbReference>
<keyword evidence="4" id="KW-0677">Repeat</keyword>
<feature type="domain" description="C2" evidence="8">
    <location>
        <begin position="548"/>
        <end position="670"/>
    </location>
</feature>
<protein>
    <recommendedName>
        <fullName evidence="8">C2 domain-containing protein</fullName>
    </recommendedName>
</protein>
<dbReference type="InterPro" id="IPR000008">
    <property type="entry name" value="C2_dom"/>
</dbReference>
<accession>A0AAD6F0T4</accession>
<dbReference type="GO" id="GO:0016020">
    <property type="term" value="C:membrane"/>
    <property type="evidence" value="ECO:0007669"/>
    <property type="project" value="UniProtKB-SubCell"/>
</dbReference>
<evidence type="ECO:0000313" key="9">
    <source>
        <dbReference type="EMBL" id="KAJ3708326.1"/>
    </source>
</evidence>
<evidence type="ECO:0000259" key="8">
    <source>
        <dbReference type="PROSITE" id="PS50004"/>
    </source>
</evidence>
<dbReference type="Proteomes" id="UP001210211">
    <property type="component" value="Unassembled WGS sequence"/>
</dbReference>
<feature type="transmembrane region" description="Helical" evidence="7">
    <location>
        <begin position="815"/>
        <end position="844"/>
    </location>
</feature>
<dbReference type="SMART" id="SM00239">
    <property type="entry name" value="C2"/>
    <property type="match status" value="4"/>
</dbReference>
<keyword evidence="5 7" id="KW-1133">Transmembrane helix</keyword>
<dbReference type="InterPro" id="IPR047259">
    <property type="entry name" value="QUIRKY-like"/>
</dbReference>
<dbReference type="PANTHER" id="PTHR31425:SF22">
    <property type="entry name" value="MULTIPLE C2 DOMAIN AND TRANSMEMBRANE REGION PROTEIN 6"/>
    <property type="match status" value="1"/>
</dbReference>
<keyword evidence="3 7" id="KW-0812">Transmembrane</keyword>
<dbReference type="AlphaFoldDB" id="A0AAD6F0T4"/>
<comment type="similarity">
    <text evidence="2">Belongs to the MCTP family.</text>
</comment>
<dbReference type="InterPro" id="IPR013583">
    <property type="entry name" value="MCTP_C"/>
</dbReference>
<evidence type="ECO:0000256" key="7">
    <source>
        <dbReference type="SAM" id="Phobius"/>
    </source>
</evidence>
<reference evidence="9 10" key="1">
    <citation type="journal article" date="2022" name="Cell">
        <title>Repeat-based holocentromeres influence genome architecture and karyotype evolution.</title>
        <authorList>
            <person name="Hofstatter P.G."/>
            <person name="Thangavel G."/>
            <person name="Lux T."/>
            <person name="Neumann P."/>
            <person name="Vondrak T."/>
            <person name="Novak P."/>
            <person name="Zhang M."/>
            <person name="Costa L."/>
            <person name="Castellani M."/>
            <person name="Scott A."/>
            <person name="Toegelov H."/>
            <person name="Fuchs J."/>
            <person name="Mata-Sucre Y."/>
            <person name="Dias Y."/>
            <person name="Vanzela A.L.L."/>
            <person name="Huettel B."/>
            <person name="Almeida C.C.S."/>
            <person name="Simkova H."/>
            <person name="Souza G."/>
            <person name="Pedrosa-Harand A."/>
            <person name="Macas J."/>
            <person name="Mayer K.F.X."/>
            <person name="Houben A."/>
            <person name="Marques A."/>
        </authorList>
    </citation>
    <scope>NUCLEOTIDE SEQUENCE [LARGE SCALE GENOMIC DNA]</scope>
    <source>
        <strain evidence="9">RhyTen1mFocal</strain>
    </source>
</reference>
<evidence type="ECO:0000256" key="6">
    <source>
        <dbReference type="ARBA" id="ARBA00023136"/>
    </source>
</evidence>
<keyword evidence="10" id="KW-1185">Reference proteome</keyword>
<dbReference type="InterPro" id="IPR035892">
    <property type="entry name" value="C2_domain_sf"/>
</dbReference>
<name>A0AAD6F0T4_9POAL</name>
<dbReference type="CDD" id="cd08379">
    <property type="entry name" value="C2D_MCTP_PRT_plant"/>
    <property type="match status" value="1"/>
</dbReference>
<comment type="subcellular location">
    <subcellularLocation>
        <location evidence="1">Membrane</location>
        <topology evidence="1">Multi-pass membrane protein</topology>
    </subcellularLocation>
</comment>
<evidence type="ECO:0000256" key="4">
    <source>
        <dbReference type="ARBA" id="ARBA00022737"/>
    </source>
</evidence>
<dbReference type="PANTHER" id="PTHR31425">
    <property type="entry name" value="PHOSPHORIBOSYLANTHRANILATE TRANSFERASE ISOFORM 1"/>
    <property type="match status" value="1"/>
</dbReference>
<dbReference type="Pfam" id="PF00168">
    <property type="entry name" value="C2"/>
    <property type="match status" value="4"/>
</dbReference>
<dbReference type="Pfam" id="PF08372">
    <property type="entry name" value="PRT_C"/>
    <property type="match status" value="1"/>
</dbReference>
<proteinExistence type="inferred from homology"/>
<evidence type="ECO:0000256" key="2">
    <source>
        <dbReference type="ARBA" id="ARBA00007923"/>
    </source>
</evidence>
<evidence type="ECO:0000256" key="5">
    <source>
        <dbReference type="ARBA" id="ARBA00022989"/>
    </source>
</evidence>
<evidence type="ECO:0000313" key="10">
    <source>
        <dbReference type="Proteomes" id="UP001210211"/>
    </source>
</evidence>
<organism evidence="9 10">
    <name type="scientific">Rhynchospora tenuis</name>
    <dbReference type="NCBI Taxonomy" id="198213"/>
    <lineage>
        <taxon>Eukaryota</taxon>
        <taxon>Viridiplantae</taxon>
        <taxon>Streptophyta</taxon>
        <taxon>Embryophyta</taxon>
        <taxon>Tracheophyta</taxon>
        <taxon>Spermatophyta</taxon>
        <taxon>Magnoliopsida</taxon>
        <taxon>Liliopsida</taxon>
        <taxon>Poales</taxon>
        <taxon>Cyperaceae</taxon>
        <taxon>Cyperoideae</taxon>
        <taxon>Rhynchosporeae</taxon>
        <taxon>Rhynchospora</taxon>
    </lineage>
</organism>
<keyword evidence="6 7" id="KW-0472">Membrane</keyword>
<evidence type="ECO:0000256" key="1">
    <source>
        <dbReference type="ARBA" id="ARBA00004141"/>
    </source>
</evidence>
<feature type="domain" description="C2" evidence="8">
    <location>
        <begin position="1"/>
        <end position="105"/>
    </location>
</feature>
<dbReference type="EMBL" id="JAMRDG010000001">
    <property type="protein sequence ID" value="KAJ3708326.1"/>
    <property type="molecule type" value="Genomic_DNA"/>
</dbReference>
<dbReference type="InterPro" id="IPR047255">
    <property type="entry name" value="C2D_MCTP_PRT_plant"/>
</dbReference>
<dbReference type="FunFam" id="2.60.40.150:FF:000090">
    <property type="entry name" value="C2 domain-containing protein"/>
    <property type="match status" value="1"/>
</dbReference>
<feature type="domain" description="C2" evidence="8">
    <location>
        <begin position="388"/>
        <end position="515"/>
    </location>
</feature>
<gene>
    <name evidence="9" type="ORF">LUZ61_012031</name>
</gene>
<sequence>MKVAVTVVDATGLMAKDGQGSSNPFVEVEFDRQCQRTRTKLKDLSPSWNETLVFDLHDLSRLCRLAINITVLHEPEGETSNPTRSSNLSIKHRLRGAAPKQKFVFLGHVRIPGNAITYDGSTKKLQLTKKGFFSHVQGEITITSIILREDELDIAFPSLLPSDDQAFSDDNNSVTSSPLLDEFFPSDDQKSFSDGTLVVSRRLMDNYSIREIRPKIAAFGYSSPQKDGLQYDLVERMEFLFVHVIKARGLPVTVRPFVEVQFRTFKGYTRTTSPDNNQEAWWSQVIVFPIKIQCDRVMIIIRDKGRNQNHHEIVGSARLNHSKSYRDKSLRGLPSFEIEDFSREPQWYKLEEQHESVVDGAVMLSMWIGTQADRAFQHADHSHPQHLMLSEDSQSLNKPMVYYSPKLAYLRVLAVGAKDLLPNEPPRLSNVLLRVQFGKQLQRTSRVMILGSANPKWNEELIFVISENSVEPIIITVMIRVAPNDDEEIGQIVLPISCIPKVHDVQGKPLEPKWYNLSKCSRETNGKVQLCLSVDFRYHVLHESTLEKASDFQPTSINLARPCIGTVELGIISAEQLCPMMMFSQATDAYCLAKYGPKWVRTRTIQYSSNPRWNEQYAWEVFDPCTVLTIGVFSNCSLRNKTCRYGDCPIGKVQIRLSTLESGKIYSHSYPLIELSKHGVKKMGELQLAVRFTCTDWKRTVALYGKPLLPQIHYIQPINESQSMILQLSAFQIIVSHLARSQPALSQNIVKYMIGSNIQIVGEYKYDLSELWSARKFNTNVSRLKSTLSSIVSIWRCLKDIRSWKNPKITILVDAIFVFLVFYPWLIPSSIFLSLFAIGIWNYYSRPHHPLSIDLRLSNAVTLDPDELDDELDTFPTSRAFDAVRRRYEKLRSTAEYLQTVADDIATQMDRLHSLLSWRDPRATVTCIAMLFVMATVVCTMPFQVIAMVTGLYLLNCPVSSRGPSMLENFFRRLPAKHELLI</sequence>
<dbReference type="Gene3D" id="2.60.40.150">
    <property type="entry name" value="C2 domain"/>
    <property type="match status" value="4"/>
</dbReference>